<dbReference type="InterPro" id="IPR012340">
    <property type="entry name" value="NA-bd_OB-fold"/>
</dbReference>
<dbReference type="InterPro" id="IPR011344">
    <property type="entry name" value="ssDNA-bd"/>
</dbReference>
<protein>
    <submittedName>
        <fullName evidence="3">Unannotated protein</fullName>
    </submittedName>
</protein>
<dbReference type="InterPro" id="IPR000424">
    <property type="entry name" value="Primosome_PriB/ssb"/>
</dbReference>
<gene>
    <name evidence="3" type="ORF">UFOPK2761_03058</name>
</gene>
<dbReference type="AlphaFoldDB" id="A0A6J6V4D2"/>
<dbReference type="SUPFAM" id="SSF50249">
    <property type="entry name" value="Nucleic acid-binding proteins"/>
    <property type="match status" value="1"/>
</dbReference>
<dbReference type="GO" id="GO:0003697">
    <property type="term" value="F:single-stranded DNA binding"/>
    <property type="evidence" value="ECO:0007669"/>
    <property type="project" value="InterPro"/>
</dbReference>
<dbReference type="PROSITE" id="PS50935">
    <property type="entry name" value="SSB"/>
    <property type="match status" value="1"/>
</dbReference>
<dbReference type="GO" id="GO:0006260">
    <property type="term" value="P:DNA replication"/>
    <property type="evidence" value="ECO:0007669"/>
    <property type="project" value="InterPro"/>
</dbReference>
<reference evidence="3" key="1">
    <citation type="submission" date="2020-05" db="EMBL/GenBank/DDBJ databases">
        <authorList>
            <person name="Chiriac C."/>
            <person name="Salcher M."/>
            <person name="Ghai R."/>
            <person name="Kavagutti S V."/>
        </authorList>
    </citation>
    <scope>NUCLEOTIDE SEQUENCE</scope>
</reference>
<proteinExistence type="predicted"/>
<feature type="region of interest" description="Disordered" evidence="2">
    <location>
        <begin position="119"/>
        <end position="158"/>
    </location>
</feature>
<organism evidence="3">
    <name type="scientific">freshwater metagenome</name>
    <dbReference type="NCBI Taxonomy" id="449393"/>
    <lineage>
        <taxon>unclassified sequences</taxon>
        <taxon>metagenomes</taxon>
        <taxon>ecological metagenomes</taxon>
    </lineage>
</organism>
<sequence length="158" mass="16654">MLNETTVTVQGWIGGPVSLRRAGNAPVASFRLAATPRRYHPATGEWSDDTTQWFTVNAWRALGEHCAHSLRRSDPVVVVGRLRASTWVNAAGVEVTSFEIDAQSVGHDLNRGTSLFTRAQRAAQGSETVRAEQQGPAGAVGADTAPGTGADSGDSRAA</sequence>
<evidence type="ECO:0000256" key="2">
    <source>
        <dbReference type="SAM" id="MobiDB-lite"/>
    </source>
</evidence>
<dbReference type="Pfam" id="PF00436">
    <property type="entry name" value="SSB"/>
    <property type="match status" value="1"/>
</dbReference>
<evidence type="ECO:0000313" key="3">
    <source>
        <dbReference type="EMBL" id="CAB4766029.1"/>
    </source>
</evidence>
<accession>A0A6J6V4D2</accession>
<keyword evidence="1" id="KW-0238">DNA-binding</keyword>
<dbReference type="Gene3D" id="2.40.50.140">
    <property type="entry name" value="Nucleic acid-binding proteins"/>
    <property type="match status" value="1"/>
</dbReference>
<dbReference type="EMBL" id="CAEZYQ010000034">
    <property type="protein sequence ID" value="CAB4766029.1"/>
    <property type="molecule type" value="Genomic_DNA"/>
</dbReference>
<dbReference type="CDD" id="cd04496">
    <property type="entry name" value="SSB_OBF"/>
    <property type="match status" value="1"/>
</dbReference>
<name>A0A6J6V4D2_9ZZZZ</name>
<evidence type="ECO:0000256" key="1">
    <source>
        <dbReference type="ARBA" id="ARBA00023125"/>
    </source>
</evidence>
<dbReference type="PIRSF" id="PIRSF002070">
    <property type="entry name" value="SSB"/>
    <property type="match status" value="1"/>
</dbReference>